<dbReference type="Gene3D" id="3.10.180.10">
    <property type="entry name" value="2,3-Dihydroxybiphenyl 1,2-Dioxygenase, domain 1"/>
    <property type="match status" value="1"/>
</dbReference>
<dbReference type="SUPFAM" id="SSF54593">
    <property type="entry name" value="Glyoxalase/Bleomycin resistance protein/Dihydroxybiphenyl dioxygenase"/>
    <property type="match status" value="1"/>
</dbReference>
<accession>A0A1E5XK16</accession>
<dbReference type="Proteomes" id="UP000095463">
    <property type="component" value="Unassembled WGS sequence"/>
</dbReference>
<keyword evidence="3" id="KW-1185">Reference proteome</keyword>
<dbReference type="RefSeq" id="WP_069911779.1">
    <property type="nucleotide sequence ID" value="NZ_LAJE02000344.1"/>
</dbReference>
<dbReference type="AlphaFoldDB" id="A0A1E5XK16"/>
<dbReference type="InterPro" id="IPR029068">
    <property type="entry name" value="Glyas_Bleomycin-R_OHBP_Dase"/>
</dbReference>
<sequence length="128" mass="13598">MRGQVAVSAIEREIGGVFVPVSNIERARDWYRGLFGLEPGGEIFFGHIHVLPMAEGSGLVLDSKGFAGPHDKKPAFHFNTSDVHAAREQAVAAGAAEVGPVTDGVFFTFKDPDGNLLMVADVPPAPRS</sequence>
<dbReference type="InterPro" id="IPR004360">
    <property type="entry name" value="Glyas_Fos-R_dOase_dom"/>
</dbReference>
<dbReference type="InterPro" id="IPR037523">
    <property type="entry name" value="VOC_core"/>
</dbReference>
<evidence type="ECO:0000313" key="2">
    <source>
        <dbReference type="EMBL" id="OEO28946.1"/>
    </source>
</evidence>
<reference evidence="2 3" key="1">
    <citation type="journal article" date="2015" name="Genome Announc.">
        <title>Genome Assemblies of Three Soil-Associated Devosia species: D. insulae, D. limi, and D. soli.</title>
        <authorList>
            <person name="Hassan Y.I."/>
            <person name="Lepp D."/>
            <person name="Zhou T."/>
        </authorList>
    </citation>
    <scope>NUCLEOTIDE SEQUENCE [LARGE SCALE GENOMIC DNA]</scope>
    <source>
        <strain evidence="2 3">DS-56</strain>
    </source>
</reference>
<protein>
    <recommendedName>
        <fullName evidence="1">VOC domain-containing protein</fullName>
    </recommendedName>
</protein>
<evidence type="ECO:0000259" key="1">
    <source>
        <dbReference type="PROSITE" id="PS51819"/>
    </source>
</evidence>
<feature type="domain" description="VOC" evidence="1">
    <location>
        <begin position="13"/>
        <end position="122"/>
    </location>
</feature>
<dbReference type="OrthoDB" id="485032at2"/>
<dbReference type="PROSITE" id="PS51819">
    <property type="entry name" value="VOC"/>
    <property type="match status" value="1"/>
</dbReference>
<organism evidence="2 3">
    <name type="scientific">Devosia insulae DS-56</name>
    <dbReference type="NCBI Taxonomy" id="1116389"/>
    <lineage>
        <taxon>Bacteria</taxon>
        <taxon>Pseudomonadati</taxon>
        <taxon>Pseudomonadota</taxon>
        <taxon>Alphaproteobacteria</taxon>
        <taxon>Hyphomicrobiales</taxon>
        <taxon>Devosiaceae</taxon>
        <taxon>Devosia</taxon>
    </lineage>
</organism>
<dbReference type="Pfam" id="PF00903">
    <property type="entry name" value="Glyoxalase"/>
    <property type="match status" value="1"/>
</dbReference>
<evidence type="ECO:0000313" key="3">
    <source>
        <dbReference type="Proteomes" id="UP000095463"/>
    </source>
</evidence>
<name>A0A1E5XK16_9HYPH</name>
<gene>
    <name evidence="2" type="ORF">VW23_027830</name>
</gene>
<comment type="caution">
    <text evidence="2">The sequence shown here is derived from an EMBL/GenBank/DDBJ whole genome shotgun (WGS) entry which is preliminary data.</text>
</comment>
<proteinExistence type="predicted"/>
<dbReference type="EMBL" id="LAJE02000344">
    <property type="protein sequence ID" value="OEO28946.1"/>
    <property type="molecule type" value="Genomic_DNA"/>
</dbReference>